<feature type="region of interest" description="Disordered" evidence="1">
    <location>
        <begin position="420"/>
        <end position="462"/>
    </location>
</feature>
<dbReference type="OrthoDB" id="1594986at2759"/>
<protein>
    <submittedName>
        <fullName evidence="5">PB1 domain-containing protein</fullName>
    </submittedName>
</protein>
<feature type="region of interest" description="Disordered" evidence="1">
    <location>
        <begin position="218"/>
        <end position="394"/>
    </location>
</feature>
<feature type="compositionally biased region" description="Low complexity" evidence="1">
    <location>
        <begin position="317"/>
        <end position="337"/>
    </location>
</feature>
<reference evidence="5" key="1">
    <citation type="submission" date="2017-02" db="UniProtKB">
        <authorList>
            <consortium name="WormBaseParasite"/>
        </authorList>
    </citation>
    <scope>IDENTIFICATION</scope>
</reference>
<feature type="compositionally biased region" description="Low complexity" evidence="1">
    <location>
        <begin position="362"/>
        <end position="394"/>
    </location>
</feature>
<dbReference type="InterPro" id="IPR000270">
    <property type="entry name" value="PB1_dom"/>
</dbReference>
<accession>A0A0R3SEH7</accession>
<dbReference type="SUPFAM" id="SSF54277">
    <property type="entry name" value="CAD &amp; PB1 domains"/>
    <property type="match status" value="1"/>
</dbReference>
<dbReference type="AlphaFoldDB" id="A0A0R3SEH7"/>
<dbReference type="InterPro" id="IPR033512">
    <property type="entry name" value="TFG"/>
</dbReference>
<organism evidence="5">
    <name type="scientific">Hymenolepis diminuta</name>
    <name type="common">Rat tapeworm</name>
    <dbReference type="NCBI Taxonomy" id="6216"/>
    <lineage>
        <taxon>Eukaryota</taxon>
        <taxon>Metazoa</taxon>
        <taxon>Spiralia</taxon>
        <taxon>Lophotrochozoa</taxon>
        <taxon>Platyhelminthes</taxon>
        <taxon>Cestoda</taxon>
        <taxon>Eucestoda</taxon>
        <taxon>Cyclophyllidea</taxon>
        <taxon>Hymenolepididae</taxon>
        <taxon>Hymenolepis</taxon>
    </lineage>
</organism>
<name>A0A0R3SEH7_HYMDI</name>
<dbReference type="EMBL" id="UYSG01000906">
    <property type="protein sequence ID" value="VDL28358.1"/>
    <property type="molecule type" value="Genomic_DNA"/>
</dbReference>
<sequence length="462" mass="49053">MTSVFPTKTDDFGGKLVIKAQLGDDLRRILIHNEELTYDELVLMMQRVFKPKLDNLESFIIKYKDEDDEYITIAEEFDLSYAIHTYKILRLKIIMPQTHESCVESVKSEAPVHSSTDINALVSEVKRVQDSVIGLTEKFEEFVLHFKLEPNLSSHESAKLSSSLDSTLKPLSNSLSDNEPPKMNSFVPKPLDSVVPPFASLKPVDQPPVSHYIPLSSQASTFDSSTSSTISGSLSGQNSMAPISSAVSAPPPLPPATSSISNSLAPSQNPPASTQPQQPALLPTTNLPQQSGGLPSMVGQGPPVRPAFMSGPPMPPQQFGGMAAPPLLQQPRPLSAASNASSHAMGGQFQGPPPPPMPPSVPMLSQPSQLSMGGISSSSMMSPPPAMSMSGSSSGNMVPPPLMGPGGNRFPPAAPISNSGMIPPPPPMGGMGPYRIPPPPQMPLQLGGPPMYGGAYDQQRPM</sequence>
<proteinExistence type="predicted"/>
<dbReference type="GO" id="GO:0042802">
    <property type="term" value="F:identical protein binding"/>
    <property type="evidence" value="ECO:0007669"/>
    <property type="project" value="InterPro"/>
</dbReference>
<dbReference type="GO" id="GO:0070971">
    <property type="term" value="C:endoplasmic reticulum exit site"/>
    <property type="evidence" value="ECO:0007669"/>
    <property type="project" value="TreeGrafter"/>
</dbReference>
<evidence type="ECO:0000313" key="3">
    <source>
        <dbReference type="EMBL" id="VDL28358.1"/>
    </source>
</evidence>
<dbReference type="STRING" id="6216.A0A0R3SEH7"/>
<dbReference type="CDD" id="cd06401">
    <property type="entry name" value="PB1_TFG"/>
    <property type="match status" value="1"/>
</dbReference>
<evidence type="ECO:0000313" key="5">
    <source>
        <dbReference type="WBParaSite" id="HDID_0000317101-mRNA-1"/>
    </source>
</evidence>
<evidence type="ECO:0000256" key="1">
    <source>
        <dbReference type="SAM" id="MobiDB-lite"/>
    </source>
</evidence>
<feature type="compositionally biased region" description="Low complexity" evidence="1">
    <location>
        <begin position="218"/>
        <end position="248"/>
    </location>
</feature>
<dbReference type="PANTHER" id="PTHR15335">
    <property type="entry name" value="PROTEIN TFG"/>
    <property type="match status" value="1"/>
</dbReference>
<reference evidence="3 4" key="2">
    <citation type="submission" date="2018-11" db="EMBL/GenBank/DDBJ databases">
        <authorList>
            <consortium name="Pathogen Informatics"/>
        </authorList>
    </citation>
    <scope>NUCLEOTIDE SEQUENCE [LARGE SCALE GENOMIC DNA]</scope>
</reference>
<evidence type="ECO:0000313" key="4">
    <source>
        <dbReference type="Proteomes" id="UP000274504"/>
    </source>
</evidence>
<feature type="compositionally biased region" description="Pro residues" evidence="1">
    <location>
        <begin position="351"/>
        <end position="361"/>
    </location>
</feature>
<dbReference type="WBParaSite" id="HDID_0000317101-mRNA-1">
    <property type="protein sequence ID" value="HDID_0000317101-mRNA-1"/>
    <property type="gene ID" value="HDID_0000317101"/>
</dbReference>
<feature type="domain" description="PB1" evidence="2">
    <location>
        <begin position="15"/>
        <end position="101"/>
    </location>
</feature>
<dbReference type="Pfam" id="PF00564">
    <property type="entry name" value="PB1"/>
    <property type="match status" value="1"/>
</dbReference>
<dbReference type="PANTHER" id="PTHR15335:SF7">
    <property type="entry name" value="PROTEIN TFG"/>
    <property type="match status" value="1"/>
</dbReference>
<dbReference type="Proteomes" id="UP000274504">
    <property type="component" value="Unassembled WGS sequence"/>
</dbReference>
<dbReference type="InterPro" id="IPR053793">
    <property type="entry name" value="PB1-like"/>
</dbReference>
<dbReference type="Gene3D" id="3.10.20.90">
    <property type="entry name" value="Phosphatidylinositol 3-kinase Catalytic Subunit, Chain A, domain 1"/>
    <property type="match status" value="1"/>
</dbReference>
<dbReference type="SMART" id="SM00666">
    <property type="entry name" value="PB1"/>
    <property type="match status" value="1"/>
</dbReference>
<dbReference type="GO" id="GO:0048208">
    <property type="term" value="P:COPII vesicle coating"/>
    <property type="evidence" value="ECO:0007669"/>
    <property type="project" value="InterPro"/>
</dbReference>
<feature type="compositionally biased region" description="Polar residues" evidence="1">
    <location>
        <begin position="262"/>
        <end position="293"/>
    </location>
</feature>
<dbReference type="PROSITE" id="PS51745">
    <property type="entry name" value="PB1"/>
    <property type="match status" value="1"/>
</dbReference>
<evidence type="ECO:0000259" key="2">
    <source>
        <dbReference type="PROSITE" id="PS51745"/>
    </source>
</evidence>
<gene>
    <name evidence="3" type="ORF">HDID_LOCUS3169</name>
</gene>
<dbReference type="InterPro" id="IPR034857">
    <property type="entry name" value="PB1_TFG"/>
</dbReference>